<name>A0A3R5ZZP9_9FIRM</name>
<organism evidence="2 3">
    <name type="scientific">Coprococcus eutactus</name>
    <dbReference type="NCBI Taxonomy" id="33043"/>
    <lineage>
        <taxon>Bacteria</taxon>
        <taxon>Bacillati</taxon>
        <taxon>Bacillota</taxon>
        <taxon>Clostridia</taxon>
        <taxon>Lachnospirales</taxon>
        <taxon>Lachnospiraceae</taxon>
        <taxon>Coprococcus</taxon>
    </lineage>
</organism>
<dbReference type="EMBL" id="QRVK01000029">
    <property type="protein sequence ID" value="RGS40339.1"/>
    <property type="molecule type" value="Genomic_DNA"/>
</dbReference>
<feature type="region of interest" description="Disordered" evidence="1">
    <location>
        <begin position="80"/>
        <end position="104"/>
    </location>
</feature>
<dbReference type="Pfam" id="PF19605">
    <property type="entry name" value="DUF6110"/>
    <property type="match status" value="1"/>
</dbReference>
<dbReference type="AlphaFoldDB" id="A0A3R5ZZP9"/>
<evidence type="ECO:0000256" key="1">
    <source>
        <dbReference type="SAM" id="MobiDB-lite"/>
    </source>
</evidence>
<dbReference type="InterPro" id="IPR046092">
    <property type="entry name" value="DUF6110"/>
</dbReference>
<proteinExistence type="predicted"/>
<feature type="compositionally biased region" description="Acidic residues" evidence="1">
    <location>
        <begin position="85"/>
        <end position="104"/>
    </location>
</feature>
<gene>
    <name evidence="2" type="ORF">DWX94_10540</name>
</gene>
<reference evidence="2 3" key="1">
    <citation type="submission" date="2018-08" db="EMBL/GenBank/DDBJ databases">
        <title>A genome reference for cultivated species of the human gut microbiota.</title>
        <authorList>
            <person name="Zou Y."/>
            <person name="Xue W."/>
            <person name="Luo G."/>
        </authorList>
    </citation>
    <scope>NUCLEOTIDE SEQUENCE [LARGE SCALE GENOMIC DNA]</scope>
    <source>
        <strain evidence="2 3">AF22-21</strain>
    </source>
</reference>
<evidence type="ECO:0000313" key="2">
    <source>
        <dbReference type="EMBL" id="RGS40339.1"/>
    </source>
</evidence>
<dbReference type="RefSeq" id="WP_022058074.1">
    <property type="nucleotide sequence ID" value="NZ_CABIWG010000008.1"/>
</dbReference>
<protein>
    <recommendedName>
        <fullName evidence="4">DUF1490 domain-containing protein</fullName>
    </recommendedName>
</protein>
<dbReference type="GeneID" id="92833166"/>
<dbReference type="Proteomes" id="UP000283295">
    <property type="component" value="Unassembled WGS sequence"/>
</dbReference>
<evidence type="ECO:0000313" key="3">
    <source>
        <dbReference type="Proteomes" id="UP000283295"/>
    </source>
</evidence>
<evidence type="ECO:0008006" key="4">
    <source>
        <dbReference type="Google" id="ProtNLM"/>
    </source>
</evidence>
<sequence>MMKALKKVNWKKLGIFAGGVLFGTAGIKVLSSKDAKNVYTHCTAGVLRAKDCVMKTANTIQENCGDIYAGAKDINEARAQKAAEADFEDAESTETAEEEVGAEE</sequence>
<comment type="caution">
    <text evidence="2">The sequence shown here is derived from an EMBL/GenBank/DDBJ whole genome shotgun (WGS) entry which is preliminary data.</text>
</comment>
<accession>A0A3R5ZZP9</accession>
<dbReference type="OrthoDB" id="1932911at2"/>